<dbReference type="AlphaFoldDB" id="A0A0D1XII4"/>
<organism evidence="2 4">
    <name type="scientific">Aneurinibacillus migulanus</name>
    <name type="common">Bacillus migulanus</name>
    <dbReference type="NCBI Taxonomy" id="47500"/>
    <lineage>
        <taxon>Bacteria</taxon>
        <taxon>Bacillati</taxon>
        <taxon>Bacillota</taxon>
        <taxon>Bacilli</taxon>
        <taxon>Bacillales</taxon>
        <taxon>Paenibacillaceae</taxon>
        <taxon>Aneurinibacillus group</taxon>
        <taxon>Aneurinibacillus</taxon>
    </lineage>
</organism>
<feature type="transmembrane region" description="Helical" evidence="1">
    <location>
        <begin position="9"/>
        <end position="26"/>
    </location>
</feature>
<dbReference type="OrthoDB" id="2987959at2"/>
<dbReference type="EMBL" id="LGUG01000004">
    <property type="protein sequence ID" value="KON98173.1"/>
    <property type="molecule type" value="Genomic_DNA"/>
</dbReference>
<dbReference type="EMBL" id="FNED01000001">
    <property type="protein sequence ID" value="SDI06913.1"/>
    <property type="molecule type" value="Genomic_DNA"/>
</dbReference>
<gene>
    <name evidence="2" type="ORF">AF333_24755</name>
    <name evidence="3" type="ORF">SAMN04487909_101432</name>
</gene>
<evidence type="ECO:0000256" key="1">
    <source>
        <dbReference type="SAM" id="Phobius"/>
    </source>
</evidence>
<evidence type="ECO:0000313" key="4">
    <source>
        <dbReference type="Proteomes" id="UP000037269"/>
    </source>
</evidence>
<keyword evidence="1" id="KW-0472">Membrane</keyword>
<evidence type="ECO:0000313" key="3">
    <source>
        <dbReference type="EMBL" id="SDI06913.1"/>
    </source>
</evidence>
<keyword evidence="4" id="KW-1185">Reference proteome</keyword>
<protein>
    <submittedName>
        <fullName evidence="2">Uncharacterized protein</fullName>
    </submittedName>
</protein>
<sequence length="149" mass="17291">MKQKFGKQLLLYTLVLAVLYLGFIKYQQYSADNYLAEFRALHGEETIEQMGTLYKDIVEYQATYKLTPQVSAQLVQNLLATGKKLKDIDQKLKQKYPRQHVDFSYLYQDLFLVVKQIQDKANDAKLAVMVVHAVEGIGNIKVQIYSRHK</sequence>
<name>A0A0D1XII4_ANEMI</name>
<evidence type="ECO:0000313" key="5">
    <source>
        <dbReference type="Proteomes" id="UP000182836"/>
    </source>
</evidence>
<proteinExistence type="predicted"/>
<keyword evidence="1" id="KW-1133">Transmembrane helix</keyword>
<dbReference type="GeneID" id="42308335"/>
<reference evidence="2 4" key="1">
    <citation type="submission" date="2015-07" db="EMBL/GenBank/DDBJ databases">
        <title>Fjat-14205 dsm 2895.</title>
        <authorList>
            <person name="Liu B."/>
            <person name="Wang J."/>
            <person name="Zhu Y."/>
            <person name="Liu G."/>
            <person name="Chen Q."/>
            <person name="Chen Z."/>
            <person name="Lan J."/>
            <person name="Che J."/>
            <person name="Ge C."/>
            <person name="Shi H."/>
            <person name="Pan Z."/>
            <person name="Liu X."/>
        </authorList>
    </citation>
    <scope>NUCLEOTIDE SEQUENCE [LARGE SCALE GENOMIC DNA]</scope>
    <source>
        <strain evidence="2 4">DSM 2895</strain>
    </source>
</reference>
<reference evidence="3 5" key="2">
    <citation type="submission" date="2016-10" db="EMBL/GenBank/DDBJ databases">
        <authorList>
            <person name="de Groot N.N."/>
        </authorList>
    </citation>
    <scope>NUCLEOTIDE SEQUENCE [LARGE SCALE GENOMIC DNA]</scope>
    <source>
        <strain evidence="3 5">DSM 2895</strain>
    </source>
</reference>
<dbReference type="RefSeq" id="WP_043068101.1">
    <property type="nucleotide sequence ID" value="NZ_BJOA01000004.1"/>
</dbReference>
<accession>A0A0D1XII4</accession>
<dbReference type="Proteomes" id="UP000182836">
    <property type="component" value="Unassembled WGS sequence"/>
</dbReference>
<dbReference type="Proteomes" id="UP000037269">
    <property type="component" value="Unassembled WGS sequence"/>
</dbReference>
<dbReference type="PATRIC" id="fig|47500.12.peg.4386"/>
<keyword evidence="1" id="KW-0812">Transmembrane</keyword>
<evidence type="ECO:0000313" key="2">
    <source>
        <dbReference type="EMBL" id="KON98173.1"/>
    </source>
</evidence>